<proteinExistence type="inferred from homology"/>
<dbReference type="GO" id="GO:0016042">
    <property type="term" value="P:lipid catabolic process"/>
    <property type="evidence" value="ECO:0007669"/>
    <property type="project" value="TreeGrafter"/>
</dbReference>
<evidence type="ECO:0000256" key="4">
    <source>
        <dbReference type="RuleBase" id="RU004262"/>
    </source>
</evidence>
<dbReference type="EMBL" id="CAIIXF020000010">
    <property type="protein sequence ID" value="CAH1796510.1"/>
    <property type="molecule type" value="Genomic_DNA"/>
</dbReference>
<evidence type="ECO:0000256" key="3">
    <source>
        <dbReference type="ARBA" id="ARBA00022525"/>
    </source>
</evidence>
<dbReference type="CDD" id="cd00707">
    <property type="entry name" value="Pancreat_lipase_like"/>
    <property type="match status" value="1"/>
</dbReference>
<dbReference type="SUPFAM" id="SSF53474">
    <property type="entry name" value="alpha/beta-Hydrolases"/>
    <property type="match status" value="1"/>
</dbReference>
<dbReference type="InterPro" id="IPR029058">
    <property type="entry name" value="AB_hydrolase_fold"/>
</dbReference>
<dbReference type="InterPro" id="IPR000734">
    <property type="entry name" value="TAG_lipase"/>
</dbReference>
<evidence type="ECO:0000256" key="1">
    <source>
        <dbReference type="ARBA" id="ARBA00004613"/>
    </source>
</evidence>
<evidence type="ECO:0000313" key="5">
    <source>
        <dbReference type="EMBL" id="CAH1796510.1"/>
    </source>
</evidence>
<dbReference type="InterPro" id="IPR033906">
    <property type="entry name" value="Lipase_N"/>
</dbReference>
<dbReference type="Proteomes" id="UP000749559">
    <property type="component" value="Unassembled WGS sequence"/>
</dbReference>
<organism evidence="5 6">
    <name type="scientific">Owenia fusiformis</name>
    <name type="common">Polychaete worm</name>
    <dbReference type="NCBI Taxonomy" id="6347"/>
    <lineage>
        <taxon>Eukaryota</taxon>
        <taxon>Metazoa</taxon>
        <taxon>Spiralia</taxon>
        <taxon>Lophotrochozoa</taxon>
        <taxon>Annelida</taxon>
        <taxon>Polychaeta</taxon>
        <taxon>Sedentaria</taxon>
        <taxon>Canalipalpata</taxon>
        <taxon>Sabellida</taxon>
        <taxon>Oweniida</taxon>
        <taxon>Oweniidae</taxon>
        <taxon>Owenia</taxon>
    </lineage>
</organism>
<dbReference type="Pfam" id="PF00151">
    <property type="entry name" value="Lipase"/>
    <property type="match status" value="1"/>
</dbReference>
<sequence length="350" mass="38301">MAILCILGLALCATFALGEEVCYGALGCFNDNPPFDDRELPQSPSQINYKFELFTRNNPDTKEDITPENPGRNFRASRRTMFIIHGYLTSTDFEWIANMRRQLLQNGDYNVIKLDWTNGASPDIPGLDYPQAASNTRVVGAAAAQLMYAYMQNSAIGVNIANVHCIGHSLGAQTCGYMGKWLAARNQRLGRISGLDPAGPWFADTTPAVRLTERDATFVDVIHSNGRGAVVLLGIGTPSGHVDFYPNGGGAQPGCGLTYNVHDNRAKRQDVDAWVACSHARAYMYFTESINSGCQFTSNPCQDIDDGEDGLCNRCVPGSSCQFMGWKSTNSPGRGKFYLDTNDEAPFCRN</sequence>
<evidence type="ECO:0000256" key="2">
    <source>
        <dbReference type="ARBA" id="ARBA00010701"/>
    </source>
</evidence>
<dbReference type="GO" id="GO:0005615">
    <property type="term" value="C:extracellular space"/>
    <property type="evidence" value="ECO:0007669"/>
    <property type="project" value="TreeGrafter"/>
</dbReference>
<dbReference type="AlphaFoldDB" id="A0A8J1TVU5"/>
<reference evidence="5" key="1">
    <citation type="submission" date="2022-03" db="EMBL/GenBank/DDBJ databases">
        <authorList>
            <person name="Martin C."/>
        </authorList>
    </citation>
    <scope>NUCLEOTIDE SEQUENCE</scope>
</reference>
<comment type="caution">
    <text evidence="5">The sequence shown here is derived from an EMBL/GenBank/DDBJ whole genome shotgun (WGS) entry which is preliminary data.</text>
</comment>
<protein>
    <submittedName>
        <fullName evidence="5">Uncharacterized protein</fullName>
    </submittedName>
</protein>
<keyword evidence="3" id="KW-0964">Secreted</keyword>
<dbReference type="PRINTS" id="PR00821">
    <property type="entry name" value="TAGLIPASE"/>
</dbReference>
<comment type="subcellular location">
    <subcellularLocation>
        <location evidence="1">Secreted</location>
    </subcellularLocation>
</comment>
<dbReference type="Gene3D" id="3.40.50.1820">
    <property type="entry name" value="alpha/beta hydrolase"/>
    <property type="match status" value="1"/>
</dbReference>
<comment type="similarity">
    <text evidence="2 4">Belongs to the AB hydrolase superfamily. Lipase family.</text>
</comment>
<dbReference type="PANTHER" id="PTHR11610">
    <property type="entry name" value="LIPASE"/>
    <property type="match status" value="1"/>
</dbReference>
<keyword evidence="6" id="KW-1185">Reference proteome</keyword>
<gene>
    <name evidence="5" type="ORF">OFUS_LOCUS20911</name>
</gene>
<evidence type="ECO:0000313" key="6">
    <source>
        <dbReference type="Proteomes" id="UP000749559"/>
    </source>
</evidence>
<dbReference type="GO" id="GO:0016298">
    <property type="term" value="F:lipase activity"/>
    <property type="evidence" value="ECO:0007669"/>
    <property type="project" value="InterPro"/>
</dbReference>
<dbReference type="OrthoDB" id="199913at2759"/>
<accession>A0A8J1TVU5</accession>
<dbReference type="InterPro" id="IPR013818">
    <property type="entry name" value="Lipase"/>
</dbReference>
<name>A0A8J1TVU5_OWEFU</name>